<keyword evidence="3" id="KW-1185">Reference proteome</keyword>
<proteinExistence type="predicted"/>
<feature type="non-terminal residue" evidence="2">
    <location>
        <position position="342"/>
    </location>
</feature>
<dbReference type="InterPro" id="IPR036397">
    <property type="entry name" value="RNaseH_sf"/>
</dbReference>
<accession>A0A164HAE1</accession>
<dbReference type="Gene3D" id="3.30.420.10">
    <property type="entry name" value="Ribonuclease H-like superfamily/Ribonuclease H"/>
    <property type="match status" value="1"/>
</dbReference>
<dbReference type="STRING" id="35525.A0A164HAE1"/>
<dbReference type="EMBL" id="LRGB01012290">
    <property type="protein sequence ID" value="KZR99906.1"/>
    <property type="molecule type" value="Genomic_DNA"/>
</dbReference>
<feature type="domain" description="Integrase catalytic" evidence="1">
    <location>
        <begin position="130"/>
        <end position="241"/>
    </location>
</feature>
<comment type="caution">
    <text evidence="2">The sequence shown here is derived from an EMBL/GenBank/DDBJ whole genome shotgun (WGS) entry which is preliminary data.</text>
</comment>
<name>A0A164HAE1_9CRUS</name>
<dbReference type="InterPro" id="IPR050951">
    <property type="entry name" value="Retrovirus_Pol_polyprotein"/>
</dbReference>
<dbReference type="Proteomes" id="UP000076858">
    <property type="component" value="Unassembled WGS sequence"/>
</dbReference>
<dbReference type="GO" id="GO:0003676">
    <property type="term" value="F:nucleic acid binding"/>
    <property type="evidence" value="ECO:0007669"/>
    <property type="project" value="InterPro"/>
</dbReference>
<evidence type="ECO:0000259" key="1">
    <source>
        <dbReference type="PROSITE" id="PS50994"/>
    </source>
</evidence>
<sequence>MDAYAFSRYPVDAPQEFDEQLHCTLAAFSVDTERRKYSQYRLKDGLLFQTKVVDDDLLLRLCVPQSFKNEIMRSCHHDITAGNLCVTRTLDKCVGSADPENQSTSNQWGLWKLKGVNVHLRDCAARWRHHTAEFAYKHVVLIHGPPLAIVSDRGPNFTSGLFKYICKQLKIEQRLTTAYNPASNGETERFNSTLTTMLRKELVDGQHYNWEDVLGEICFAYRASVHSSTNESPYYMMHGRDCNLPINKILGAVSEAVPSSGGYVDKLLERLRYSFHRTREENEKGNDGSRVRYNETVEAMQREPNDDIRKQMDIEPRAGGRRILAKNHHCDKHATRKIQRRG</sequence>
<dbReference type="PANTHER" id="PTHR37984">
    <property type="entry name" value="PROTEIN CBG26694"/>
    <property type="match status" value="1"/>
</dbReference>
<dbReference type="SUPFAM" id="SSF53098">
    <property type="entry name" value="Ribonuclease H-like"/>
    <property type="match status" value="1"/>
</dbReference>
<dbReference type="PANTHER" id="PTHR37984:SF5">
    <property type="entry name" value="PROTEIN NYNRIN-LIKE"/>
    <property type="match status" value="1"/>
</dbReference>
<evidence type="ECO:0000313" key="3">
    <source>
        <dbReference type="Proteomes" id="UP000076858"/>
    </source>
</evidence>
<reference evidence="2 3" key="1">
    <citation type="submission" date="2016-03" db="EMBL/GenBank/DDBJ databases">
        <title>EvidentialGene: Evidence-directed Construction of Genes on Genomes.</title>
        <authorList>
            <person name="Gilbert D.G."/>
            <person name="Choi J.-H."/>
            <person name="Mockaitis K."/>
            <person name="Colbourne J."/>
            <person name="Pfrender M."/>
        </authorList>
    </citation>
    <scope>NUCLEOTIDE SEQUENCE [LARGE SCALE GENOMIC DNA]</scope>
    <source>
        <strain evidence="2 3">Xinb3</strain>
        <tissue evidence="2">Complete organism</tissue>
    </source>
</reference>
<evidence type="ECO:0000313" key="2">
    <source>
        <dbReference type="EMBL" id="KZR99906.1"/>
    </source>
</evidence>
<gene>
    <name evidence="2" type="ORF">APZ42_004037</name>
</gene>
<organism evidence="2 3">
    <name type="scientific">Daphnia magna</name>
    <dbReference type="NCBI Taxonomy" id="35525"/>
    <lineage>
        <taxon>Eukaryota</taxon>
        <taxon>Metazoa</taxon>
        <taxon>Ecdysozoa</taxon>
        <taxon>Arthropoda</taxon>
        <taxon>Crustacea</taxon>
        <taxon>Branchiopoda</taxon>
        <taxon>Diplostraca</taxon>
        <taxon>Cladocera</taxon>
        <taxon>Anomopoda</taxon>
        <taxon>Daphniidae</taxon>
        <taxon>Daphnia</taxon>
    </lineage>
</organism>
<dbReference type="InterPro" id="IPR012337">
    <property type="entry name" value="RNaseH-like_sf"/>
</dbReference>
<dbReference type="PROSITE" id="PS50994">
    <property type="entry name" value="INTEGRASE"/>
    <property type="match status" value="1"/>
</dbReference>
<protein>
    <recommendedName>
        <fullName evidence="1">Integrase catalytic domain-containing protein</fullName>
    </recommendedName>
</protein>
<dbReference type="AlphaFoldDB" id="A0A164HAE1"/>
<dbReference type="InterPro" id="IPR001584">
    <property type="entry name" value="Integrase_cat-core"/>
</dbReference>
<dbReference type="GO" id="GO:0015074">
    <property type="term" value="P:DNA integration"/>
    <property type="evidence" value="ECO:0007669"/>
    <property type="project" value="InterPro"/>
</dbReference>